<gene>
    <name evidence="1" type="ORF">CK203_043949</name>
</gene>
<evidence type="ECO:0008006" key="3">
    <source>
        <dbReference type="Google" id="ProtNLM"/>
    </source>
</evidence>
<evidence type="ECO:0000313" key="1">
    <source>
        <dbReference type="EMBL" id="RVW87791.1"/>
    </source>
</evidence>
<protein>
    <recommendedName>
        <fullName evidence="3">Reverse transcriptase Ty1/copia-type domain-containing protein</fullName>
    </recommendedName>
</protein>
<dbReference type="Proteomes" id="UP000288805">
    <property type="component" value="Unassembled WGS sequence"/>
</dbReference>
<dbReference type="AlphaFoldDB" id="A0A438HTJ6"/>
<accession>A0A438HTJ6</accession>
<dbReference type="EMBL" id="QGNW01000180">
    <property type="protein sequence ID" value="RVW87791.1"/>
    <property type="molecule type" value="Genomic_DNA"/>
</dbReference>
<comment type="caution">
    <text evidence="1">The sequence shown here is derived from an EMBL/GenBank/DDBJ whole genome shotgun (WGS) entry which is preliminary data.</text>
</comment>
<proteinExistence type="predicted"/>
<evidence type="ECO:0000313" key="2">
    <source>
        <dbReference type="Proteomes" id="UP000288805"/>
    </source>
</evidence>
<sequence>MPSRVLSFQTPCKVLLKSYPRTQLISSIPPKVFGCLAFIHVPQQYHSKLDPKATNLTDIRIPNNIQEALEIHKWKTTIKEEIRALEKNGTWELAELPKGKNPIRKEEVYMEIPSHLEIETNINECQPDYTLFVKHTIEGRTVIITIYVDDIILTGDHDEEIGIAVSQRKYVLDLLKETGMLGCKPAGTPIDYTTKLGTIKEVLPMDKGRYQRLVGKLIYLSHIKNGTMFFQST</sequence>
<reference evidence="1 2" key="1">
    <citation type="journal article" date="2018" name="PLoS Genet.">
        <title>Population sequencing reveals clonal diversity and ancestral inbreeding in the grapevine cultivar Chardonnay.</title>
        <authorList>
            <person name="Roach M.J."/>
            <person name="Johnson D.L."/>
            <person name="Bohlmann J."/>
            <person name="van Vuuren H.J."/>
            <person name="Jones S.J."/>
            <person name="Pretorius I.S."/>
            <person name="Schmidt S.A."/>
            <person name="Borneman A.R."/>
        </authorList>
    </citation>
    <scope>NUCLEOTIDE SEQUENCE [LARGE SCALE GENOMIC DNA]</scope>
    <source>
        <strain evidence="2">cv. Chardonnay</strain>
        <tissue evidence="1">Leaf</tissue>
    </source>
</reference>
<name>A0A438HTJ6_VITVI</name>
<organism evidence="1 2">
    <name type="scientific">Vitis vinifera</name>
    <name type="common">Grape</name>
    <dbReference type="NCBI Taxonomy" id="29760"/>
    <lineage>
        <taxon>Eukaryota</taxon>
        <taxon>Viridiplantae</taxon>
        <taxon>Streptophyta</taxon>
        <taxon>Embryophyta</taxon>
        <taxon>Tracheophyta</taxon>
        <taxon>Spermatophyta</taxon>
        <taxon>Magnoliopsida</taxon>
        <taxon>eudicotyledons</taxon>
        <taxon>Gunneridae</taxon>
        <taxon>Pentapetalae</taxon>
        <taxon>rosids</taxon>
        <taxon>Vitales</taxon>
        <taxon>Vitaceae</taxon>
        <taxon>Viteae</taxon>
        <taxon>Vitis</taxon>
    </lineage>
</organism>